<dbReference type="PANTHER" id="PTHR30561:SF0">
    <property type="entry name" value="GUANIDINIUM EXPORTER"/>
    <property type="match status" value="1"/>
</dbReference>
<dbReference type="InterPro" id="IPR000390">
    <property type="entry name" value="Small_drug/metabolite_transptr"/>
</dbReference>
<comment type="caution">
    <text evidence="8">The sequence shown here is derived from an EMBL/GenBank/DDBJ whole genome shotgun (WGS) entry which is preliminary data.</text>
</comment>
<evidence type="ECO:0000256" key="3">
    <source>
        <dbReference type="ARBA" id="ARBA00022475"/>
    </source>
</evidence>
<accession>A0A0J6D5H2</accession>
<evidence type="ECO:0000256" key="1">
    <source>
        <dbReference type="ARBA" id="ARBA00004651"/>
    </source>
</evidence>
<proteinExistence type="inferred from homology"/>
<dbReference type="RefSeq" id="WP_048310716.1">
    <property type="nucleotide sequence ID" value="NZ_CP119526.1"/>
</dbReference>
<comment type="subcellular location">
    <subcellularLocation>
        <location evidence="1 7">Cell membrane</location>
        <topology evidence="1 7">Multi-pass membrane protein</topology>
    </subcellularLocation>
</comment>
<evidence type="ECO:0000313" key="9">
    <source>
        <dbReference type="Proteomes" id="UP000035996"/>
    </source>
</evidence>
<dbReference type="GeneID" id="301327045"/>
<dbReference type="Pfam" id="PF00893">
    <property type="entry name" value="Multi_Drug_Res"/>
    <property type="match status" value="1"/>
</dbReference>
<sequence length="108" mass="11734">MAWMYLVMGGLLEVLWAIGLKYSDGFTHPLISVLTIMGIATSFYFFAKALKYLPVGTAYAIFTGLGAAGTTIIGMVYLNESVSLIKVFFILLLISSIIGLKLNSKEEA</sequence>
<dbReference type="OrthoDB" id="21828at2"/>
<dbReference type="GO" id="GO:0022857">
    <property type="term" value="F:transmembrane transporter activity"/>
    <property type="evidence" value="ECO:0007669"/>
    <property type="project" value="InterPro"/>
</dbReference>
<protein>
    <submittedName>
        <fullName evidence="8">Multidrug transporter</fullName>
    </submittedName>
</protein>
<organism evidence="8 9">
    <name type="scientific">Guptibacillus hwajinpoensis</name>
    <dbReference type="NCBI Taxonomy" id="208199"/>
    <lineage>
        <taxon>Bacteria</taxon>
        <taxon>Bacillati</taxon>
        <taxon>Bacillota</taxon>
        <taxon>Bacilli</taxon>
        <taxon>Bacillales</taxon>
        <taxon>Guptibacillaceae</taxon>
        <taxon>Guptibacillus</taxon>
    </lineage>
</organism>
<keyword evidence="4 7" id="KW-0812">Transmembrane</keyword>
<keyword evidence="5" id="KW-1133">Transmembrane helix</keyword>
<evidence type="ECO:0000256" key="4">
    <source>
        <dbReference type="ARBA" id="ARBA00022692"/>
    </source>
</evidence>
<evidence type="ECO:0000256" key="2">
    <source>
        <dbReference type="ARBA" id="ARBA00022448"/>
    </source>
</evidence>
<dbReference type="PATRIC" id="fig|157733.3.peg.4360"/>
<dbReference type="STRING" id="157733.AB986_10250"/>
<dbReference type="InterPro" id="IPR045324">
    <property type="entry name" value="Small_multidrug_res"/>
</dbReference>
<name>A0A0J6D5H2_9BACL</name>
<evidence type="ECO:0000256" key="6">
    <source>
        <dbReference type="ARBA" id="ARBA00023136"/>
    </source>
</evidence>
<dbReference type="SUPFAM" id="SSF103481">
    <property type="entry name" value="Multidrug resistance efflux transporter EmrE"/>
    <property type="match status" value="1"/>
</dbReference>
<keyword evidence="9" id="KW-1185">Reference proteome</keyword>
<keyword evidence="6" id="KW-0472">Membrane</keyword>
<dbReference type="EMBL" id="LELK01000001">
    <property type="protein sequence ID" value="KMM39544.1"/>
    <property type="molecule type" value="Genomic_DNA"/>
</dbReference>
<dbReference type="PANTHER" id="PTHR30561">
    <property type="entry name" value="SMR FAMILY PROTON-DEPENDENT DRUG EFFLUX TRANSPORTER SUGE"/>
    <property type="match status" value="1"/>
</dbReference>
<keyword evidence="2" id="KW-0813">Transport</keyword>
<dbReference type="Proteomes" id="UP000035996">
    <property type="component" value="Unassembled WGS sequence"/>
</dbReference>
<dbReference type="Gene3D" id="1.10.3730.20">
    <property type="match status" value="1"/>
</dbReference>
<evidence type="ECO:0000256" key="7">
    <source>
        <dbReference type="RuleBase" id="RU003942"/>
    </source>
</evidence>
<evidence type="ECO:0000256" key="5">
    <source>
        <dbReference type="ARBA" id="ARBA00022989"/>
    </source>
</evidence>
<gene>
    <name evidence="8" type="ORF">AB986_10250</name>
</gene>
<dbReference type="InterPro" id="IPR037185">
    <property type="entry name" value="EmrE-like"/>
</dbReference>
<reference evidence="8" key="1">
    <citation type="submission" date="2015-06" db="EMBL/GenBank/DDBJ databases">
        <authorList>
            <person name="Liu B."/>
            <person name="Wang J."/>
            <person name="Zhu Y."/>
            <person name="Liu G."/>
            <person name="Chen Q."/>
            <person name="Zheng C."/>
            <person name="Che J."/>
            <person name="Ge C."/>
            <person name="Shi H."/>
            <person name="Pan Z."/>
            <person name="Liu X."/>
        </authorList>
    </citation>
    <scope>NUCLEOTIDE SEQUENCE [LARGE SCALE GENOMIC DNA]</scope>
    <source>
        <strain evidence="8">DSM 16346</strain>
    </source>
</reference>
<dbReference type="FunFam" id="1.10.3730.20:FF:000001">
    <property type="entry name" value="Quaternary ammonium compound resistance transporter SugE"/>
    <property type="match status" value="1"/>
</dbReference>
<keyword evidence="3" id="KW-1003">Cell membrane</keyword>
<comment type="similarity">
    <text evidence="7">Belongs to the drug/metabolite transporter (DMT) superfamily. Small multidrug resistance (SMR) (TC 2.A.7.1) family.</text>
</comment>
<dbReference type="GO" id="GO:0005886">
    <property type="term" value="C:plasma membrane"/>
    <property type="evidence" value="ECO:0007669"/>
    <property type="project" value="UniProtKB-SubCell"/>
</dbReference>
<evidence type="ECO:0000313" key="8">
    <source>
        <dbReference type="EMBL" id="KMM39544.1"/>
    </source>
</evidence>
<dbReference type="AlphaFoldDB" id="A0A0J6D5H2"/>